<dbReference type="AlphaFoldDB" id="A0AAJ8B2S6"/>
<sequence>MKRQNTRCGVPIHLQDHNYFKIRRTSAHHRPSRNCCRDIEVRNSTPQPQHSASTSRLPQKRKRSSKPCPSAPPTEASGKLDPVPRPVSPISPADLPAVSTLPPRPQPSTADNQLTSTAVCPDSPLRIHNRSVEDYQKIYCDVVEDMLRYVCVKNFCHSFNQIIFTFIKLLKNLSCSVSLLFNFCFFHPSQIQEWPASSVQSGAWTSDQAEALGEPEPPYDFDVSQRRRTGACGCVIWGWSLSSPL</sequence>
<feature type="compositionally biased region" description="Basic residues" evidence="1">
    <location>
        <begin position="23"/>
        <end position="32"/>
    </location>
</feature>
<accession>A0AAJ8B2S6</accession>
<feature type="region of interest" description="Disordered" evidence="1">
    <location>
        <begin position="23"/>
        <end position="117"/>
    </location>
</feature>
<proteinExistence type="predicted"/>
<feature type="compositionally biased region" description="Polar residues" evidence="1">
    <location>
        <begin position="42"/>
        <end position="57"/>
    </location>
</feature>
<name>A0AAJ8B2S6_LATCA</name>
<dbReference type="RefSeq" id="XP_050925200.1">
    <property type="nucleotide sequence ID" value="XM_051069243.1"/>
</dbReference>
<evidence type="ECO:0000313" key="2">
    <source>
        <dbReference type="Proteomes" id="UP000694890"/>
    </source>
</evidence>
<evidence type="ECO:0000256" key="1">
    <source>
        <dbReference type="SAM" id="MobiDB-lite"/>
    </source>
</evidence>
<reference evidence="3" key="1">
    <citation type="submission" date="2025-08" db="UniProtKB">
        <authorList>
            <consortium name="RefSeq"/>
        </authorList>
    </citation>
    <scope>IDENTIFICATION</scope>
    <source>
        <tissue evidence="3">Brain</tissue>
    </source>
</reference>
<evidence type="ECO:0000313" key="3">
    <source>
        <dbReference type="RefSeq" id="XP_050925200.1"/>
    </source>
</evidence>
<dbReference type="Proteomes" id="UP000694890">
    <property type="component" value="Unplaced"/>
</dbReference>
<protein>
    <submittedName>
        <fullName evidence="3">Uncharacterized protein LOC108879674</fullName>
    </submittedName>
</protein>
<dbReference type="KEGG" id="lcf:108879674"/>
<feature type="compositionally biased region" description="Polar residues" evidence="1">
    <location>
        <begin position="107"/>
        <end position="117"/>
    </location>
</feature>
<organism evidence="2 3">
    <name type="scientific">Lates calcarifer</name>
    <name type="common">Barramundi</name>
    <name type="synonym">Holocentrus calcarifer</name>
    <dbReference type="NCBI Taxonomy" id="8187"/>
    <lineage>
        <taxon>Eukaryota</taxon>
        <taxon>Metazoa</taxon>
        <taxon>Chordata</taxon>
        <taxon>Craniata</taxon>
        <taxon>Vertebrata</taxon>
        <taxon>Euteleostomi</taxon>
        <taxon>Actinopterygii</taxon>
        <taxon>Neopterygii</taxon>
        <taxon>Teleostei</taxon>
        <taxon>Neoteleostei</taxon>
        <taxon>Acanthomorphata</taxon>
        <taxon>Carangaria</taxon>
        <taxon>Carangaria incertae sedis</taxon>
        <taxon>Centropomidae</taxon>
        <taxon>Lates</taxon>
    </lineage>
</organism>
<dbReference type="GeneID" id="108879674"/>
<gene>
    <name evidence="3" type="primary">LOC108879674</name>
</gene>